<organism evidence="1 2">
    <name type="scientific">Rotaria magnacalcarata</name>
    <dbReference type="NCBI Taxonomy" id="392030"/>
    <lineage>
        <taxon>Eukaryota</taxon>
        <taxon>Metazoa</taxon>
        <taxon>Spiralia</taxon>
        <taxon>Gnathifera</taxon>
        <taxon>Rotifera</taxon>
        <taxon>Eurotatoria</taxon>
        <taxon>Bdelloidea</taxon>
        <taxon>Philodinida</taxon>
        <taxon>Philodinidae</taxon>
        <taxon>Rotaria</taxon>
    </lineage>
</organism>
<dbReference type="PANTHER" id="PTHR43857">
    <property type="entry name" value="BLR7761 PROTEIN"/>
    <property type="match status" value="1"/>
</dbReference>
<protein>
    <submittedName>
        <fullName evidence="1">Uncharacterized protein</fullName>
    </submittedName>
</protein>
<dbReference type="EMBL" id="CAJNRG010004963">
    <property type="protein sequence ID" value="CAF2071311.1"/>
    <property type="molecule type" value="Genomic_DNA"/>
</dbReference>
<gene>
    <name evidence="1" type="ORF">XDN619_LOCUS12638</name>
</gene>
<accession>A0A816RBI6</accession>
<evidence type="ECO:0000313" key="2">
    <source>
        <dbReference type="Proteomes" id="UP000663887"/>
    </source>
</evidence>
<proteinExistence type="predicted"/>
<dbReference type="InterPro" id="IPR035959">
    <property type="entry name" value="RutC-like_sf"/>
</dbReference>
<dbReference type="PANTHER" id="PTHR43857:SF1">
    <property type="entry name" value="YJGH FAMILY PROTEIN"/>
    <property type="match status" value="1"/>
</dbReference>
<comment type="caution">
    <text evidence="1">The sequence shown here is derived from an EMBL/GenBank/DDBJ whole genome shotgun (WGS) entry which is preliminary data.</text>
</comment>
<sequence>MTEEQKQLESVTTLPFHVAETEPNRSSAGIVVETLPGRLELRTNNPWEEICGHTRAVRRGPFVIVAGTTASDITVTGGVLHPESAYHQTVIIFERITNALLRMGAQITDIVRVRMFVVNIADQADVCRAFKETFHSYGIRVPATLVQVNAFVHPDMRIEIEADAIVL</sequence>
<name>A0A816RBI6_9BILA</name>
<reference evidence="1" key="1">
    <citation type="submission" date="2021-02" db="EMBL/GenBank/DDBJ databases">
        <authorList>
            <person name="Nowell W R."/>
        </authorList>
    </citation>
    <scope>NUCLEOTIDE SEQUENCE</scope>
</reference>
<dbReference type="Gene3D" id="3.30.1330.40">
    <property type="entry name" value="RutC-like"/>
    <property type="match status" value="1"/>
</dbReference>
<evidence type="ECO:0000313" key="1">
    <source>
        <dbReference type="EMBL" id="CAF2071311.1"/>
    </source>
</evidence>
<dbReference type="Pfam" id="PF01042">
    <property type="entry name" value="Ribonuc_L-PSP"/>
    <property type="match status" value="1"/>
</dbReference>
<dbReference type="Proteomes" id="UP000663887">
    <property type="component" value="Unassembled WGS sequence"/>
</dbReference>
<dbReference type="InterPro" id="IPR006175">
    <property type="entry name" value="YjgF/YER057c/UK114"/>
</dbReference>
<dbReference type="SUPFAM" id="SSF55298">
    <property type="entry name" value="YjgF-like"/>
    <property type="match status" value="1"/>
</dbReference>
<dbReference type="AlphaFoldDB" id="A0A816RBI6"/>